<dbReference type="GO" id="GO:0005783">
    <property type="term" value="C:endoplasmic reticulum"/>
    <property type="evidence" value="ECO:0007669"/>
    <property type="project" value="TreeGrafter"/>
</dbReference>
<keyword evidence="3" id="KW-0325">Glycoprotein</keyword>
<dbReference type="Gene3D" id="1.25.40.10">
    <property type="entry name" value="Tetratricopeptide repeat domain"/>
    <property type="match status" value="1"/>
</dbReference>
<evidence type="ECO:0000256" key="1">
    <source>
        <dbReference type="ARBA" id="ARBA00006487"/>
    </source>
</evidence>
<dbReference type="GO" id="GO:0005518">
    <property type="term" value="F:collagen binding"/>
    <property type="evidence" value="ECO:0007669"/>
    <property type="project" value="TreeGrafter"/>
</dbReference>
<protein>
    <recommendedName>
        <fullName evidence="4">Leprecan-like alpha-helical domain-containing protein</fullName>
    </recommendedName>
</protein>
<dbReference type="Proteomes" id="UP000288216">
    <property type="component" value="Unassembled WGS sequence"/>
</dbReference>
<dbReference type="AlphaFoldDB" id="A0A401PPB4"/>
<gene>
    <name evidence="5" type="ORF">scyTo_0018933</name>
</gene>
<evidence type="ECO:0000259" key="4">
    <source>
        <dbReference type="Pfam" id="PF23557"/>
    </source>
</evidence>
<dbReference type="Pfam" id="PF23557">
    <property type="entry name" value="TPR_leprecan"/>
    <property type="match status" value="1"/>
</dbReference>
<dbReference type="EMBL" id="BFAA01013634">
    <property type="protein sequence ID" value="GCB74973.1"/>
    <property type="molecule type" value="Genomic_DNA"/>
</dbReference>
<dbReference type="STRING" id="75743.A0A401PPB4"/>
<evidence type="ECO:0000313" key="6">
    <source>
        <dbReference type="Proteomes" id="UP000288216"/>
    </source>
</evidence>
<comment type="similarity">
    <text evidence="1">Belongs to the leprecan family.</text>
</comment>
<dbReference type="GO" id="GO:0030199">
    <property type="term" value="P:collagen fibril organization"/>
    <property type="evidence" value="ECO:0007669"/>
    <property type="project" value="TreeGrafter"/>
</dbReference>
<feature type="domain" description="Leprecan-like alpha-helical" evidence="4">
    <location>
        <begin position="1"/>
        <end position="172"/>
    </location>
</feature>
<comment type="caution">
    <text evidence="5">The sequence shown here is derived from an EMBL/GenBank/DDBJ whole genome shotgun (WGS) entry which is preliminary data.</text>
</comment>
<dbReference type="InterPro" id="IPR056585">
    <property type="entry name" value="Leprecan_dom"/>
</dbReference>
<accession>A0A401PPB4</accession>
<evidence type="ECO:0000256" key="3">
    <source>
        <dbReference type="ARBA" id="ARBA00023180"/>
    </source>
</evidence>
<feature type="non-terminal residue" evidence="5">
    <location>
        <position position="185"/>
    </location>
</feature>
<dbReference type="InterPro" id="IPR011990">
    <property type="entry name" value="TPR-like_helical_dom_sf"/>
</dbReference>
<sequence>MEMRESLERYKQMEGVKESHFIDREMRPYMEAFNIGLKQYDEEQYLLAIDSFEEALKQYWLAEAECRAYCQGPQQLDANTSPSSSFHLYELIADHYIQVLQCGHDCIRELATRAGRLSPIENYLPMHYDFLQYSYFKVDNYEKALETTKSYLLIRPDDEDMLQNLDYYQSVLGRQGDSNIITPRQ</sequence>
<name>A0A401PPB4_SCYTO</name>
<evidence type="ECO:0000313" key="5">
    <source>
        <dbReference type="EMBL" id="GCB74973.1"/>
    </source>
</evidence>
<dbReference type="PANTHER" id="PTHR13986:SF3">
    <property type="entry name" value="CARTILAGE-ASSOCIATED PROTEIN"/>
    <property type="match status" value="1"/>
</dbReference>
<reference evidence="5 6" key="1">
    <citation type="journal article" date="2018" name="Nat. Ecol. Evol.">
        <title>Shark genomes provide insights into elasmobranch evolution and the origin of vertebrates.</title>
        <authorList>
            <person name="Hara Y"/>
            <person name="Yamaguchi K"/>
            <person name="Onimaru K"/>
            <person name="Kadota M"/>
            <person name="Koyanagi M"/>
            <person name="Keeley SD"/>
            <person name="Tatsumi K"/>
            <person name="Tanaka K"/>
            <person name="Motone F"/>
            <person name="Kageyama Y"/>
            <person name="Nozu R"/>
            <person name="Adachi N"/>
            <person name="Nishimura O"/>
            <person name="Nakagawa R"/>
            <person name="Tanegashima C"/>
            <person name="Kiyatake I"/>
            <person name="Matsumoto R"/>
            <person name="Murakumo K"/>
            <person name="Nishida K"/>
            <person name="Terakita A"/>
            <person name="Kuratani S"/>
            <person name="Sato K"/>
            <person name="Hyodo S Kuraku.S."/>
        </authorList>
    </citation>
    <scope>NUCLEOTIDE SEQUENCE [LARGE SCALE GENOMIC DNA]</scope>
</reference>
<dbReference type="SUPFAM" id="SSF48452">
    <property type="entry name" value="TPR-like"/>
    <property type="match status" value="1"/>
</dbReference>
<dbReference type="InterPro" id="IPR052284">
    <property type="entry name" value="Collagen_mod_leprecan"/>
</dbReference>
<organism evidence="5 6">
    <name type="scientific">Scyliorhinus torazame</name>
    <name type="common">Cloudy catshark</name>
    <name type="synonym">Catulus torazame</name>
    <dbReference type="NCBI Taxonomy" id="75743"/>
    <lineage>
        <taxon>Eukaryota</taxon>
        <taxon>Metazoa</taxon>
        <taxon>Chordata</taxon>
        <taxon>Craniata</taxon>
        <taxon>Vertebrata</taxon>
        <taxon>Chondrichthyes</taxon>
        <taxon>Elasmobranchii</taxon>
        <taxon>Galeomorphii</taxon>
        <taxon>Galeoidea</taxon>
        <taxon>Carcharhiniformes</taxon>
        <taxon>Scyliorhinidae</taxon>
        <taxon>Scyliorhinus</taxon>
    </lineage>
</organism>
<keyword evidence="6" id="KW-1185">Reference proteome</keyword>
<keyword evidence="2" id="KW-0732">Signal</keyword>
<dbReference type="PANTHER" id="PTHR13986">
    <property type="entry name" value="PROTEIN LYSINE HYDROXYLATION COMPLEX COMPONENT"/>
    <property type="match status" value="1"/>
</dbReference>
<evidence type="ECO:0000256" key="2">
    <source>
        <dbReference type="ARBA" id="ARBA00022729"/>
    </source>
</evidence>
<dbReference type="OrthoDB" id="8517835at2759"/>
<proteinExistence type="inferred from homology"/>